<dbReference type="InterPro" id="IPR011993">
    <property type="entry name" value="PH-like_dom_sf"/>
</dbReference>
<organism evidence="1 2">
    <name type="scientific">Cryptolaemus montrouzieri</name>
    <dbReference type="NCBI Taxonomy" id="559131"/>
    <lineage>
        <taxon>Eukaryota</taxon>
        <taxon>Metazoa</taxon>
        <taxon>Ecdysozoa</taxon>
        <taxon>Arthropoda</taxon>
        <taxon>Hexapoda</taxon>
        <taxon>Insecta</taxon>
        <taxon>Pterygota</taxon>
        <taxon>Neoptera</taxon>
        <taxon>Endopterygota</taxon>
        <taxon>Coleoptera</taxon>
        <taxon>Polyphaga</taxon>
        <taxon>Cucujiformia</taxon>
        <taxon>Coccinelloidea</taxon>
        <taxon>Coccinellidae</taxon>
        <taxon>Scymninae</taxon>
        <taxon>Scymnini</taxon>
        <taxon>Cryptolaemus</taxon>
    </lineage>
</organism>
<keyword evidence="2" id="KW-1185">Reference proteome</keyword>
<dbReference type="Proteomes" id="UP001516400">
    <property type="component" value="Unassembled WGS sequence"/>
</dbReference>
<evidence type="ECO:0008006" key="3">
    <source>
        <dbReference type="Google" id="ProtNLM"/>
    </source>
</evidence>
<gene>
    <name evidence="1" type="ORF">HHI36_006631</name>
</gene>
<name>A0ABD2NXP8_9CUCU</name>
<reference evidence="1 2" key="1">
    <citation type="journal article" date="2021" name="BMC Biol.">
        <title>Horizontally acquired antibacterial genes associated with adaptive radiation of ladybird beetles.</title>
        <authorList>
            <person name="Li H.S."/>
            <person name="Tang X.F."/>
            <person name="Huang Y.H."/>
            <person name="Xu Z.Y."/>
            <person name="Chen M.L."/>
            <person name="Du X.Y."/>
            <person name="Qiu B.Y."/>
            <person name="Chen P.T."/>
            <person name="Zhang W."/>
            <person name="Slipinski A."/>
            <person name="Escalona H.E."/>
            <person name="Waterhouse R.M."/>
            <person name="Zwick A."/>
            <person name="Pang H."/>
        </authorList>
    </citation>
    <scope>NUCLEOTIDE SEQUENCE [LARGE SCALE GENOMIC DNA]</scope>
    <source>
        <strain evidence="1">SYSU2018</strain>
    </source>
</reference>
<dbReference type="EMBL" id="JABFTP020000144">
    <property type="protein sequence ID" value="KAL3283491.1"/>
    <property type="molecule type" value="Genomic_DNA"/>
</dbReference>
<dbReference type="AlphaFoldDB" id="A0ABD2NXP8"/>
<evidence type="ECO:0000313" key="2">
    <source>
        <dbReference type="Proteomes" id="UP001516400"/>
    </source>
</evidence>
<comment type="caution">
    <text evidence="1">The sequence shown here is derived from an EMBL/GenBank/DDBJ whole genome shotgun (WGS) entry which is preliminary data.</text>
</comment>
<evidence type="ECO:0000313" key="1">
    <source>
        <dbReference type="EMBL" id="KAL3283491.1"/>
    </source>
</evidence>
<proteinExistence type="predicted"/>
<sequence length="176" mass="20348">MTYTTDTGKVQRLNGLSSLWNESSSCCYRICPEGYIVAAVGIAYSIVKIQSRFRAYCIFGIQDSVIKEAELGKLRFFGNINDFCVYRPRNQPDRSACIVLRPTARSLLRGREKQFHSLTFTTDKQRHIWHFAMRLAKYGKQLRENYRAFRNKQDSAINQKDYNTLSVPNVSIICNV</sequence>
<accession>A0ABD2NXP8</accession>
<dbReference type="Gene3D" id="2.30.29.30">
    <property type="entry name" value="Pleckstrin-homology domain (PH domain)/Phosphotyrosine-binding domain (PTB)"/>
    <property type="match status" value="1"/>
</dbReference>
<protein>
    <recommendedName>
        <fullName evidence="3">PH domain-containing protein</fullName>
    </recommendedName>
</protein>